<evidence type="ECO:0000313" key="15">
    <source>
        <dbReference type="Proteomes" id="UP000507979"/>
    </source>
</evidence>
<keyword evidence="3" id="KW-1003">Cell membrane</keyword>
<evidence type="ECO:0000256" key="8">
    <source>
        <dbReference type="ARBA" id="ARBA00022989"/>
    </source>
</evidence>
<dbReference type="Pfam" id="PF00005">
    <property type="entry name" value="ABC_tran"/>
    <property type="match status" value="1"/>
</dbReference>
<keyword evidence="15" id="KW-1185">Reference proteome</keyword>
<evidence type="ECO:0000259" key="12">
    <source>
        <dbReference type="PROSITE" id="PS50893"/>
    </source>
</evidence>
<dbReference type="Gene3D" id="3.40.50.300">
    <property type="entry name" value="P-loop containing nucleotide triphosphate hydrolases"/>
    <property type="match status" value="1"/>
</dbReference>
<dbReference type="PROSITE" id="PS00211">
    <property type="entry name" value="ABC_TRANSPORTER_1"/>
    <property type="match status" value="1"/>
</dbReference>
<keyword evidence="9" id="KW-0445">Lipid transport</keyword>
<feature type="domain" description="ABC transporter" evidence="12">
    <location>
        <begin position="335"/>
        <end position="569"/>
    </location>
</feature>
<evidence type="ECO:0000256" key="5">
    <source>
        <dbReference type="ARBA" id="ARBA00022741"/>
    </source>
</evidence>
<dbReference type="PANTHER" id="PTHR24221">
    <property type="entry name" value="ATP-BINDING CASSETTE SUB-FAMILY B"/>
    <property type="match status" value="1"/>
</dbReference>
<evidence type="ECO:0000256" key="4">
    <source>
        <dbReference type="ARBA" id="ARBA00022692"/>
    </source>
</evidence>
<dbReference type="InterPro" id="IPR036640">
    <property type="entry name" value="ABC1_TM_sf"/>
</dbReference>
<dbReference type="GeneID" id="92900325"/>
<dbReference type="RefSeq" id="WP_054430611.1">
    <property type="nucleotide sequence ID" value="NZ_CADIJR010000054.1"/>
</dbReference>
<dbReference type="AlphaFoldDB" id="A0A6J5AZ43"/>
<evidence type="ECO:0000256" key="10">
    <source>
        <dbReference type="ARBA" id="ARBA00023136"/>
    </source>
</evidence>
<name>A0A6J5AZ43_9BURK</name>
<dbReference type="SUPFAM" id="SSF90123">
    <property type="entry name" value="ABC transporter transmembrane region"/>
    <property type="match status" value="1"/>
</dbReference>
<dbReference type="InterPro" id="IPR003593">
    <property type="entry name" value="AAA+_ATPase"/>
</dbReference>
<dbReference type="GO" id="GO:0140359">
    <property type="term" value="F:ABC-type transporter activity"/>
    <property type="evidence" value="ECO:0007669"/>
    <property type="project" value="InterPro"/>
</dbReference>
<sequence>MIRALAQAGFRLAGRRDARLARGVAWAVAEGALSAAFYGALYLLLRRGFAGQASPGFILAATAGLAALVWLRIAAGQRAMPLIFAGAYAMMGEARLRLADHLRRLPMGWFARQRDGDLAARLTSDLDMVESIWSHFLGVFVTGLAMPCFLLLFLAWLDGPMALWVAAVMPLAALAMAWTQRVARRPGERMFAANETAQAALAEYVAGVPVWRGFGRHGQAWRRLRGILDEQLAAVTAVESRPAPWLALFGFVLEAGFVAVALAGAARLADASYGPQQLLLFLVVALPLYRQLFEVGLSTLLLRFAQRAMQRIEDILRQPPLPEPACPSLPQGQDFELRDVSFAYDGGEPVLAGVSCRIPANGLTAIVGRSGAGKTTLAHLLARLWDVTAGSIRLGGVDVRQLGTRALHERVAIVFQEVVLFSGSVRDNLLIGRPDATQAEIEAAARRAYAHDFIMALPQGYDTRLSENAESLSGGERQRLSIARALLKDAPILLLDEATASVDPSAQAEIQRAIGDLARGRTVVVIAHRLNAVQHADQILVLDGGRLCESGTHAELLARDGVYASMWHRQQRARGWRLQPSP</sequence>
<keyword evidence="7" id="KW-1278">Translocase</keyword>
<feature type="transmembrane region" description="Helical" evidence="11">
    <location>
        <begin position="162"/>
        <end position="179"/>
    </location>
</feature>
<dbReference type="SUPFAM" id="SSF52540">
    <property type="entry name" value="P-loop containing nucleoside triphosphate hydrolases"/>
    <property type="match status" value="1"/>
</dbReference>
<dbReference type="FunFam" id="3.40.50.300:FF:000221">
    <property type="entry name" value="Multidrug ABC transporter ATP-binding protein"/>
    <property type="match status" value="1"/>
</dbReference>
<feature type="transmembrane region" description="Helical" evidence="11">
    <location>
        <begin position="245"/>
        <end position="266"/>
    </location>
</feature>
<feature type="domain" description="ABC transmembrane type-1" evidence="13">
    <location>
        <begin position="23"/>
        <end position="296"/>
    </location>
</feature>
<evidence type="ECO:0000256" key="1">
    <source>
        <dbReference type="ARBA" id="ARBA00004651"/>
    </source>
</evidence>
<reference evidence="14 15" key="1">
    <citation type="submission" date="2020-04" db="EMBL/GenBank/DDBJ databases">
        <authorList>
            <person name="De Canck E."/>
        </authorList>
    </citation>
    <scope>NUCLEOTIDE SEQUENCE [LARGE SCALE GENOMIC DNA]</scope>
    <source>
        <strain evidence="14 15">LMG 26845</strain>
    </source>
</reference>
<keyword evidence="2" id="KW-0813">Transport</keyword>
<feature type="transmembrane region" description="Helical" evidence="11">
    <location>
        <begin position="278"/>
        <end position="302"/>
    </location>
</feature>
<evidence type="ECO:0000256" key="6">
    <source>
        <dbReference type="ARBA" id="ARBA00022840"/>
    </source>
</evidence>
<dbReference type="EMBL" id="CADIJR010000054">
    <property type="protein sequence ID" value="CAB3684800.1"/>
    <property type="molecule type" value="Genomic_DNA"/>
</dbReference>
<proteinExistence type="predicted"/>
<evidence type="ECO:0000256" key="11">
    <source>
        <dbReference type="SAM" id="Phobius"/>
    </source>
</evidence>
<comment type="subcellular location">
    <subcellularLocation>
        <location evidence="1">Cell membrane</location>
        <topology evidence="1">Multi-pass membrane protein</topology>
    </subcellularLocation>
</comment>
<accession>A0A6J5AZ43</accession>
<organism evidence="14 15">
    <name type="scientific">Achromobacter insuavis</name>
    <dbReference type="NCBI Taxonomy" id="1287735"/>
    <lineage>
        <taxon>Bacteria</taxon>
        <taxon>Pseudomonadati</taxon>
        <taxon>Pseudomonadota</taxon>
        <taxon>Betaproteobacteria</taxon>
        <taxon>Burkholderiales</taxon>
        <taxon>Alcaligenaceae</taxon>
        <taxon>Achromobacter</taxon>
    </lineage>
</organism>
<dbReference type="InterPro" id="IPR003439">
    <property type="entry name" value="ABC_transporter-like_ATP-bd"/>
</dbReference>
<dbReference type="InterPro" id="IPR017871">
    <property type="entry name" value="ABC_transporter-like_CS"/>
</dbReference>
<dbReference type="GO" id="GO:0005886">
    <property type="term" value="C:plasma membrane"/>
    <property type="evidence" value="ECO:0007669"/>
    <property type="project" value="UniProtKB-SubCell"/>
</dbReference>
<evidence type="ECO:0000256" key="3">
    <source>
        <dbReference type="ARBA" id="ARBA00022475"/>
    </source>
</evidence>
<feature type="transmembrane region" description="Helical" evidence="11">
    <location>
        <begin position="136"/>
        <end position="156"/>
    </location>
</feature>
<evidence type="ECO:0000313" key="14">
    <source>
        <dbReference type="EMBL" id="CAB3684800.1"/>
    </source>
</evidence>
<protein>
    <submittedName>
        <fullName evidence="14">Lipid A export ATP-binding/permease protein MsbA</fullName>
    </submittedName>
</protein>
<dbReference type="PROSITE" id="PS50929">
    <property type="entry name" value="ABC_TM1F"/>
    <property type="match status" value="1"/>
</dbReference>
<keyword evidence="10 11" id="KW-0472">Membrane</keyword>
<keyword evidence="4 11" id="KW-0812">Transmembrane</keyword>
<dbReference type="InterPro" id="IPR039421">
    <property type="entry name" value="Type_1_exporter"/>
</dbReference>
<keyword evidence="5" id="KW-0547">Nucleotide-binding</keyword>
<evidence type="ECO:0000256" key="7">
    <source>
        <dbReference type="ARBA" id="ARBA00022967"/>
    </source>
</evidence>
<dbReference type="Gene3D" id="1.20.1560.10">
    <property type="entry name" value="ABC transporter type 1, transmembrane domain"/>
    <property type="match status" value="1"/>
</dbReference>
<dbReference type="InterPro" id="IPR011527">
    <property type="entry name" value="ABC1_TM_dom"/>
</dbReference>
<evidence type="ECO:0000259" key="13">
    <source>
        <dbReference type="PROSITE" id="PS50929"/>
    </source>
</evidence>
<dbReference type="PANTHER" id="PTHR24221:SF654">
    <property type="entry name" value="ATP-BINDING CASSETTE SUB-FAMILY B MEMBER 6"/>
    <property type="match status" value="1"/>
</dbReference>
<dbReference type="Proteomes" id="UP000507979">
    <property type="component" value="Unassembled WGS sequence"/>
</dbReference>
<dbReference type="GO" id="GO:0016887">
    <property type="term" value="F:ATP hydrolysis activity"/>
    <property type="evidence" value="ECO:0007669"/>
    <property type="project" value="InterPro"/>
</dbReference>
<evidence type="ECO:0000256" key="9">
    <source>
        <dbReference type="ARBA" id="ARBA00023055"/>
    </source>
</evidence>
<feature type="transmembrane region" description="Helical" evidence="11">
    <location>
        <begin position="57"/>
        <end position="73"/>
    </location>
</feature>
<dbReference type="InterPro" id="IPR027417">
    <property type="entry name" value="P-loop_NTPase"/>
</dbReference>
<dbReference type="GO" id="GO:0034040">
    <property type="term" value="F:ATPase-coupled lipid transmembrane transporter activity"/>
    <property type="evidence" value="ECO:0007669"/>
    <property type="project" value="TreeGrafter"/>
</dbReference>
<keyword evidence="8 11" id="KW-1133">Transmembrane helix</keyword>
<gene>
    <name evidence="14" type="primary">msbA_2</name>
    <name evidence="14" type="ORF">LMG26845_04446</name>
</gene>
<keyword evidence="6 14" id="KW-0067">ATP-binding</keyword>
<dbReference type="SMART" id="SM00382">
    <property type="entry name" value="AAA"/>
    <property type="match status" value="1"/>
</dbReference>
<dbReference type="Pfam" id="PF00664">
    <property type="entry name" value="ABC_membrane"/>
    <property type="match status" value="1"/>
</dbReference>
<dbReference type="GO" id="GO:0005524">
    <property type="term" value="F:ATP binding"/>
    <property type="evidence" value="ECO:0007669"/>
    <property type="project" value="UniProtKB-KW"/>
</dbReference>
<feature type="transmembrane region" description="Helical" evidence="11">
    <location>
        <begin position="24"/>
        <end position="45"/>
    </location>
</feature>
<evidence type="ECO:0000256" key="2">
    <source>
        <dbReference type="ARBA" id="ARBA00022448"/>
    </source>
</evidence>
<dbReference type="PROSITE" id="PS50893">
    <property type="entry name" value="ABC_TRANSPORTER_2"/>
    <property type="match status" value="1"/>
</dbReference>